<gene>
    <name evidence="2" type="ORF">RI555_00305</name>
</gene>
<dbReference type="Proteomes" id="UP001263852">
    <property type="component" value="Unassembled WGS sequence"/>
</dbReference>
<name>A0AAW8WBB4_LACPE</name>
<dbReference type="Gene3D" id="1.10.10.2910">
    <property type="match status" value="1"/>
</dbReference>
<dbReference type="InterPro" id="IPR052345">
    <property type="entry name" value="Rad_response_metalloprotease"/>
</dbReference>
<evidence type="ECO:0000313" key="2">
    <source>
        <dbReference type="EMBL" id="MDT7037457.1"/>
    </source>
</evidence>
<reference evidence="2" key="1">
    <citation type="submission" date="2023-08" db="EMBL/GenBank/DDBJ databases">
        <authorList>
            <person name="Page C.A."/>
            <person name="Perez-Diaz I.M."/>
        </authorList>
    </citation>
    <scope>NUCLEOTIDE SEQUENCE</scope>
    <source>
        <strain evidence="2">1.8.9</strain>
    </source>
</reference>
<dbReference type="Pfam" id="PF06114">
    <property type="entry name" value="Peptidase_M78"/>
    <property type="match status" value="1"/>
</dbReference>
<dbReference type="InterPro" id="IPR010359">
    <property type="entry name" value="IrrE_HExxH"/>
</dbReference>
<feature type="domain" description="IrrE N-terminal-like" evidence="1">
    <location>
        <begin position="170"/>
        <end position="295"/>
    </location>
</feature>
<proteinExistence type="predicted"/>
<comment type="caution">
    <text evidence="2">The sequence shown here is derived from an EMBL/GenBank/DDBJ whole genome shotgun (WGS) entry which is preliminary data.</text>
</comment>
<sequence length="383" mass="43989">MAVLRIPVNPEIIDWAISNGEKNESELLKKYALSNWKNPQTDHDYPTFKQIQNFSRDTRIPFNYFFKTELPREKNEFVKFRTVNNQGVQPSRRLIDTIYDMEMRQAWMKDYLLDQNESTKFQFEHIFNDKMDPAAVSKDVIGILDLSDTLGIAMSDDDFFNILRTKISALGILVMQNGVVGTNTRRPLDVDEFRALVLMDSVVPLIFINSRDSKKAKIFSLIHELMHAFLGNNEVLNVSPDLDLVNERWINQVTINVLMPADKVKELQSDKYSPEDNLTHLSKKFHTSLVAAAIRTQSLRLFENKLVDWAKRRQAEELRLKSEQKAPGGDFYNTAISRIDRYYANAVINAESSGDMAIAKAASMLGVTLKTYHKTVDKILEMA</sequence>
<dbReference type="PANTHER" id="PTHR43236">
    <property type="entry name" value="ANTITOXIN HIGA1"/>
    <property type="match status" value="1"/>
</dbReference>
<organism evidence="2 3">
    <name type="scientific">Lactiplantibacillus pentosus</name>
    <name type="common">Lactobacillus pentosus</name>
    <dbReference type="NCBI Taxonomy" id="1589"/>
    <lineage>
        <taxon>Bacteria</taxon>
        <taxon>Bacillati</taxon>
        <taxon>Bacillota</taxon>
        <taxon>Bacilli</taxon>
        <taxon>Lactobacillales</taxon>
        <taxon>Lactobacillaceae</taxon>
        <taxon>Lactiplantibacillus</taxon>
    </lineage>
</organism>
<protein>
    <submittedName>
        <fullName evidence="2">ImmA/IrrE family metallo-endopeptidase</fullName>
    </submittedName>
</protein>
<dbReference type="KEGG" id="lpg:BB562_00195"/>
<dbReference type="EMBL" id="JAVLAO010000001">
    <property type="protein sequence ID" value="MDT7037457.1"/>
    <property type="molecule type" value="Genomic_DNA"/>
</dbReference>
<evidence type="ECO:0000313" key="3">
    <source>
        <dbReference type="Proteomes" id="UP001263852"/>
    </source>
</evidence>
<evidence type="ECO:0000259" key="1">
    <source>
        <dbReference type="Pfam" id="PF06114"/>
    </source>
</evidence>
<dbReference type="AlphaFoldDB" id="A0AAW8WBB4"/>
<accession>A0AAW8WBB4</accession>
<dbReference type="PANTHER" id="PTHR43236:SF2">
    <property type="entry name" value="BLL0069 PROTEIN"/>
    <property type="match status" value="1"/>
</dbReference>
<dbReference type="RefSeq" id="WP_101872573.1">
    <property type="nucleotide sequence ID" value="NZ_BOUG01000002.1"/>
</dbReference>